<dbReference type="EMBL" id="VIIS01000125">
    <property type="protein sequence ID" value="KAF0312974.1"/>
    <property type="molecule type" value="Genomic_DNA"/>
</dbReference>
<dbReference type="GO" id="GO:0007165">
    <property type="term" value="P:signal transduction"/>
    <property type="evidence" value="ECO:0007669"/>
    <property type="project" value="InterPro"/>
</dbReference>
<dbReference type="Proteomes" id="UP000440578">
    <property type="component" value="Unassembled WGS sequence"/>
</dbReference>
<feature type="compositionally biased region" description="Pro residues" evidence="1">
    <location>
        <begin position="145"/>
        <end position="154"/>
    </location>
</feature>
<reference evidence="3 4" key="1">
    <citation type="submission" date="2019-07" db="EMBL/GenBank/DDBJ databases">
        <title>Draft genome assembly of a fouling barnacle, Amphibalanus amphitrite (Darwin, 1854): The first reference genome for Thecostraca.</title>
        <authorList>
            <person name="Kim W."/>
        </authorList>
    </citation>
    <scope>NUCLEOTIDE SEQUENCE [LARGE SCALE GENOMIC DNA]</scope>
    <source>
        <strain evidence="3">SNU_AA5</strain>
        <tissue evidence="3">Soma without cirri and trophi</tissue>
    </source>
</reference>
<dbReference type="InterPro" id="IPR000488">
    <property type="entry name" value="Death_dom"/>
</dbReference>
<evidence type="ECO:0000256" key="1">
    <source>
        <dbReference type="SAM" id="MobiDB-lite"/>
    </source>
</evidence>
<proteinExistence type="predicted"/>
<organism evidence="3 4">
    <name type="scientific">Amphibalanus amphitrite</name>
    <name type="common">Striped barnacle</name>
    <name type="synonym">Balanus amphitrite</name>
    <dbReference type="NCBI Taxonomy" id="1232801"/>
    <lineage>
        <taxon>Eukaryota</taxon>
        <taxon>Metazoa</taxon>
        <taxon>Ecdysozoa</taxon>
        <taxon>Arthropoda</taxon>
        <taxon>Crustacea</taxon>
        <taxon>Multicrustacea</taxon>
        <taxon>Cirripedia</taxon>
        <taxon>Thoracica</taxon>
        <taxon>Thoracicalcarea</taxon>
        <taxon>Balanomorpha</taxon>
        <taxon>Balanoidea</taxon>
        <taxon>Balanidae</taxon>
        <taxon>Amphibalaninae</taxon>
        <taxon>Amphibalanus</taxon>
    </lineage>
</organism>
<name>A0A6A4XAE1_AMPAM</name>
<protein>
    <recommendedName>
        <fullName evidence="2">Death domain-containing protein</fullName>
    </recommendedName>
</protein>
<dbReference type="PROSITE" id="PS50017">
    <property type="entry name" value="DEATH_DOMAIN"/>
    <property type="match status" value="1"/>
</dbReference>
<feature type="domain" description="Death" evidence="2">
    <location>
        <begin position="182"/>
        <end position="253"/>
    </location>
</feature>
<accession>A0A6A4XAE1</accession>
<gene>
    <name evidence="3" type="ORF">FJT64_016407</name>
</gene>
<comment type="caution">
    <text evidence="3">The sequence shown here is derived from an EMBL/GenBank/DDBJ whole genome shotgun (WGS) entry which is preliminary data.</text>
</comment>
<dbReference type="AlphaFoldDB" id="A0A6A4XAE1"/>
<evidence type="ECO:0000313" key="4">
    <source>
        <dbReference type="Proteomes" id="UP000440578"/>
    </source>
</evidence>
<dbReference type="Pfam" id="PF00531">
    <property type="entry name" value="Death"/>
    <property type="match status" value="1"/>
</dbReference>
<dbReference type="InterPro" id="IPR011029">
    <property type="entry name" value="DEATH-like_dom_sf"/>
</dbReference>
<evidence type="ECO:0000259" key="2">
    <source>
        <dbReference type="PROSITE" id="PS50017"/>
    </source>
</evidence>
<dbReference type="Gene3D" id="1.10.533.10">
    <property type="entry name" value="Death Domain, Fas"/>
    <property type="match status" value="1"/>
</dbReference>
<keyword evidence="4" id="KW-1185">Reference proteome</keyword>
<evidence type="ECO:0000313" key="3">
    <source>
        <dbReference type="EMBL" id="KAF0312974.1"/>
    </source>
</evidence>
<sequence>MPGAGYIPYATRKANRLRTPGLPECAYVEMRRELEQHLQRSPPQSARFVAVVTAEERLREALVQRASSQQLLDVMERRWPHAAQRIHLVKQIAGVVDPGHAGRPGSLQAALSSIEMRYGLATRAPAPPADPPSLVVEPSLSTAPSLPPPCPPPGLLNRGQSREETLRHVAIRFLAARLTRSNWRSLASVLGMPIGIMDDLDRAASSTNDAVRQMLTKYFETPRLHCGDQIKTLMGALRELHLNMTADELALEMEW</sequence>
<feature type="region of interest" description="Disordered" evidence="1">
    <location>
        <begin position="122"/>
        <end position="159"/>
    </location>
</feature>
<dbReference type="CDD" id="cd01670">
    <property type="entry name" value="Death"/>
    <property type="match status" value="1"/>
</dbReference>